<dbReference type="EMBL" id="GEBQ01019928">
    <property type="protein sequence ID" value="JAT20049.1"/>
    <property type="molecule type" value="Transcribed_RNA"/>
</dbReference>
<proteinExistence type="predicted"/>
<keyword evidence="1" id="KW-1133">Transmembrane helix</keyword>
<sequence length="529" mass="58894">YTLVLVLNSSITHLQLHFYLKLNCISCKMFGFDVKEIFQRKIVETLITLVIIHIGTVVFSFVVRWVHPHLKNYVSKEKRAKSNKRVKDSYESQSIMNTEGGDADEYMNELDSLDGHCLDLLDSLKSFIDVEASEISLEGLEADECGNYTSSLNSLIIGIEETVNLRRVLRQAGKKHHSSSTAQTNISIHPTRELQYLLPKLILSQRPSNVSIVSSTPSEYKSACSGGSEYTDIDCEYSPFCPLGCSDNLKLQKVDNSTTVIVESAEFCSKYQPARKLKNISYTGSLISKKYGGQVSWENKILETAIIEFEKELKPIKDQIKVLKECLNGFGSVSSSSDVSSSITGTVRQCEGLSQMISSTCSSDVHGSVSSPFSGFTFEKPYVLEKTKEKSEVNLIAESHPAISKVNFSDMFCNKPQTVDIKCNAESKKSKKRSPMAEMYVKLSHCNSQPSSFTQNKNCNTVECDNSKAVTCRINLNLNLGAASFSNDQDTKCLKKQKILPLLSEPEDLLHKALDTDKSLRPAKLMIAH</sequence>
<name>A0A1B6L8L4_9HEMI</name>
<reference evidence="2" key="1">
    <citation type="submission" date="2015-11" db="EMBL/GenBank/DDBJ databases">
        <title>De novo transcriptome assembly of four potential Pierce s Disease insect vectors from Arizona vineyards.</title>
        <authorList>
            <person name="Tassone E.E."/>
        </authorList>
    </citation>
    <scope>NUCLEOTIDE SEQUENCE</scope>
</reference>
<protein>
    <submittedName>
        <fullName evidence="2">Uncharacterized protein</fullName>
    </submittedName>
</protein>
<organism evidence="2">
    <name type="scientific">Graphocephala atropunctata</name>
    <dbReference type="NCBI Taxonomy" id="36148"/>
    <lineage>
        <taxon>Eukaryota</taxon>
        <taxon>Metazoa</taxon>
        <taxon>Ecdysozoa</taxon>
        <taxon>Arthropoda</taxon>
        <taxon>Hexapoda</taxon>
        <taxon>Insecta</taxon>
        <taxon>Pterygota</taxon>
        <taxon>Neoptera</taxon>
        <taxon>Paraneoptera</taxon>
        <taxon>Hemiptera</taxon>
        <taxon>Auchenorrhyncha</taxon>
        <taxon>Membracoidea</taxon>
        <taxon>Cicadellidae</taxon>
        <taxon>Cicadellinae</taxon>
        <taxon>Cicadellini</taxon>
        <taxon>Graphocephala</taxon>
    </lineage>
</organism>
<accession>A0A1B6L8L4</accession>
<feature type="transmembrane region" description="Helical" evidence="1">
    <location>
        <begin position="45"/>
        <end position="66"/>
    </location>
</feature>
<evidence type="ECO:0000256" key="1">
    <source>
        <dbReference type="SAM" id="Phobius"/>
    </source>
</evidence>
<evidence type="ECO:0000313" key="2">
    <source>
        <dbReference type="EMBL" id="JAT20049.1"/>
    </source>
</evidence>
<gene>
    <name evidence="2" type="ORF">g.20853</name>
</gene>
<feature type="non-terminal residue" evidence="2">
    <location>
        <position position="1"/>
    </location>
</feature>
<keyword evidence="1" id="KW-0812">Transmembrane</keyword>
<keyword evidence="1" id="KW-0472">Membrane</keyword>
<dbReference type="AlphaFoldDB" id="A0A1B6L8L4"/>